<evidence type="ECO:0000313" key="2">
    <source>
        <dbReference type="EMBL" id="KAF5393333.1"/>
    </source>
</evidence>
<dbReference type="InterPro" id="IPR045851">
    <property type="entry name" value="AMP-bd_C_sf"/>
</dbReference>
<dbReference type="GO" id="GO:0030729">
    <property type="term" value="F:acetoacetate-CoA ligase activity"/>
    <property type="evidence" value="ECO:0007669"/>
    <property type="project" value="TreeGrafter"/>
</dbReference>
<dbReference type="Pfam" id="PF00501">
    <property type="entry name" value="AMP-binding"/>
    <property type="match status" value="1"/>
</dbReference>
<dbReference type="OrthoDB" id="10253869at2759"/>
<dbReference type="InterPro" id="IPR000873">
    <property type="entry name" value="AMP-dep_synth/lig_dom"/>
</dbReference>
<dbReference type="PANTHER" id="PTHR42921">
    <property type="entry name" value="ACETOACETYL-COA SYNTHETASE"/>
    <property type="match status" value="1"/>
</dbReference>
<organism evidence="2 3">
    <name type="scientific">Collybiopsis confluens</name>
    <dbReference type="NCBI Taxonomy" id="2823264"/>
    <lineage>
        <taxon>Eukaryota</taxon>
        <taxon>Fungi</taxon>
        <taxon>Dikarya</taxon>
        <taxon>Basidiomycota</taxon>
        <taxon>Agaricomycotina</taxon>
        <taxon>Agaricomycetes</taxon>
        <taxon>Agaricomycetidae</taxon>
        <taxon>Agaricales</taxon>
        <taxon>Marasmiineae</taxon>
        <taxon>Omphalotaceae</taxon>
        <taxon>Collybiopsis</taxon>
    </lineage>
</organism>
<feature type="domain" description="AMP-dependent synthetase/ligase" evidence="1">
    <location>
        <begin position="433"/>
        <end position="639"/>
    </location>
</feature>
<evidence type="ECO:0000313" key="3">
    <source>
        <dbReference type="Proteomes" id="UP000518752"/>
    </source>
</evidence>
<protein>
    <recommendedName>
        <fullName evidence="1">AMP-dependent synthetase/ligase domain-containing protein</fullName>
    </recommendedName>
</protein>
<accession>A0A8H5I1A2</accession>
<dbReference type="AlphaFoldDB" id="A0A8H5I1A2"/>
<dbReference type="Gene3D" id="3.40.50.12780">
    <property type="entry name" value="N-terminal domain of ligase-like"/>
    <property type="match status" value="2"/>
</dbReference>
<dbReference type="PANTHER" id="PTHR42921:SF4">
    <property type="entry name" value="ACETOACETYL-COA SYNTHASE (AFU_ORTHOLOGUE AFUA_8G04770)"/>
    <property type="match status" value="1"/>
</dbReference>
<gene>
    <name evidence="2" type="ORF">D9757_000565</name>
</gene>
<dbReference type="InterPro" id="IPR042099">
    <property type="entry name" value="ANL_N_sf"/>
</dbReference>
<evidence type="ECO:0000259" key="1">
    <source>
        <dbReference type="Pfam" id="PF00501"/>
    </source>
</evidence>
<sequence>MRAWKRIVVWWKRVGANEAGIVQRRGEASRDSAVKAKAVAVVESARDAKMRGGIGWGRASIFWEGKCEDSRVIKAANATKSVITISESDSSSHVDHNGPVLLIRIKPFLAEIPGRWLHLLFCDTRFTQPSLIWYPPNPAFASVEIFRRMINRKREDYSDLHQYSVNDYNFYLDMWEQLGVVVEPGKTLFQLSWFPGARLNYAENLLQHNGDGTACSAITENHVVRDYSYRQLRSMVADMAAAMRVNGLAVGDRVAGNSPVLLFRGFEFHYCNNSGASSNKYRGYLHKYGTRYGSKGLHHSRDPNLFAFDTDCANHQGILDRYRQIQPKFVFMETELFYAGRGINVRDKAKEVIESLNQVGLELGILLPSRISGQTCTPLNVANSISLEAFLSSGDKRPLAFEQLPFQHPLVILYSSGSYLVPYAAVNIIEKPGTTGMPKCIVHSAGGILLQIKKELTFVYNVGPQDTFFQFTTTGWMMWMLLIGGLSVGARIILYDGSPSHPSIQDFLHMINDLNVSVLGLSPRFLAEVQGRNPELKLVLIIARIASFEALHTLALGGAIVTSPVHRWAQKTAFPNARVFIGMGATDVCSAFLVSLPSLPMYAGEISAYALGYKMEVFDESGKSITETGEIGEMVCTRPHPSVPLFFWGDDSGEKFRQTYFDHFPGVWRQGDLMSVNPKTGGIMVLGRSDAVLNRKGIRLGTSEIYSVLEDNPRIRAAVEESICVGQRRPQDDDERILLFVKMRPGKTFSPRLVESIKATIRKGLSSRHVPDYVFQIESIPVTVNGKKIEVAVKQIVSGSETKPSGAVANPDSLAQFYKYRKIEDFQRSKSRL</sequence>
<reference evidence="2 3" key="1">
    <citation type="journal article" date="2020" name="ISME J.">
        <title>Uncovering the hidden diversity of litter-decomposition mechanisms in mushroom-forming fungi.</title>
        <authorList>
            <person name="Floudas D."/>
            <person name="Bentzer J."/>
            <person name="Ahren D."/>
            <person name="Johansson T."/>
            <person name="Persson P."/>
            <person name="Tunlid A."/>
        </authorList>
    </citation>
    <scope>NUCLEOTIDE SEQUENCE [LARGE SCALE GENOMIC DNA]</scope>
    <source>
        <strain evidence="2 3">CBS 406.79</strain>
    </source>
</reference>
<comment type="caution">
    <text evidence="2">The sequence shown here is derived from an EMBL/GenBank/DDBJ whole genome shotgun (WGS) entry which is preliminary data.</text>
</comment>
<dbReference type="SUPFAM" id="SSF56801">
    <property type="entry name" value="Acetyl-CoA synthetase-like"/>
    <property type="match status" value="2"/>
</dbReference>
<dbReference type="Gene3D" id="3.30.300.30">
    <property type="match status" value="1"/>
</dbReference>
<dbReference type="EMBL" id="JAACJN010000002">
    <property type="protein sequence ID" value="KAF5393333.1"/>
    <property type="molecule type" value="Genomic_DNA"/>
</dbReference>
<name>A0A8H5I1A2_9AGAR</name>
<dbReference type="Proteomes" id="UP000518752">
    <property type="component" value="Unassembled WGS sequence"/>
</dbReference>
<proteinExistence type="predicted"/>
<keyword evidence="3" id="KW-1185">Reference proteome</keyword>